<evidence type="ECO:0000313" key="3">
    <source>
        <dbReference type="Proteomes" id="UP000243459"/>
    </source>
</evidence>
<dbReference type="EMBL" id="CM007385">
    <property type="protein sequence ID" value="ONK67897.1"/>
    <property type="molecule type" value="Genomic_DNA"/>
</dbReference>
<evidence type="ECO:0000313" key="2">
    <source>
        <dbReference type="EMBL" id="ONK67897.1"/>
    </source>
</evidence>
<dbReference type="AlphaFoldDB" id="A0A5P1ERY1"/>
<gene>
    <name evidence="2" type="ORF">A4U43_C05F4930</name>
</gene>
<reference evidence="3" key="1">
    <citation type="journal article" date="2017" name="Nat. Commun.">
        <title>The asparagus genome sheds light on the origin and evolution of a young Y chromosome.</title>
        <authorList>
            <person name="Harkess A."/>
            <person name="Zhou J."/>
            <person name="Xu C."/>
            <person name="Bowers J.E."/>
            <person name="Van der Hulst R."/>
            <person name="Ayyampalayam S."/>
            <person name="Mercati F."/>
            <person name="Riccardi P."/>
            <person name="McKain M.R."/>
            <person name="Kakrana A."/>
            <person name="Tang H."/>
            <person name="Ray J."/>
            <person name="Groenendijk J."/>
            <person name="Arikit S."/>
            <person name="Mathioni S.M."/>
            <person name="Nakano M."/>
            <person name="Shan H."/>
            <person name="Telgmann-Rauber A."/>
            <person name="Kanno A."/>
            <person name="Yue Z."/>
            <person name="Chen H."/>
            <person name="Li W."/>
            <person name="Chen Y."/>
            <person name="Xu X."/>
            <person name="Zhang Y."/>
            <person name="Luo S."/>
            <person name="Chen H."/>
            <person name="Gao J."/>
            <person name="Mao Z."/>
            <person name="Pires J.C."/>
            <person name="Luo M."/>
            <person name="Kudrna D."/>
            <person name="Wing R.A."/>
            <person name="Meyers B.C."/>
            <person name="Yi K."/>
            <person name="Kong H."/>
            <person name="Lavrijsen P."/>
            <person name="Sunseri F."/>
            <person name="Falavigna A."/>
            <person name="Ye Y."/>
            <person name="Leebens-Mack J.H."/>
            <person name="Chen G."/>
        </authorList>
    </citation>
    <scope>NUCLEOTIDE SEQUENCE [LARGE SCALE GENOMIC DNA]</scope>
    <source>
        <strain evidence="3">cv. DH0086</strain>
    </source>
</reference>
<feature type="compositionally biased region" description="Polar residues" evidence="1">
    <location>
        <begin position="14"/>
        <end position="33"/>
    </location>
</feature>
<organism evidence="2 3">
    <name type="scientific">Asparagus officinalis</name>
    <name type="common">Garden asparagus</name>
    <dbReference type="NCBI Taxonomy" id="4686"/>
    <lineage>
        <taxon>Eukaryota</taxon>
        <taxon>Viridiplantae</taxon>
        <taxon>Streptophyta</taxon>
        <taxon>Embryophyta</taxon>
        <taxon>Tracheophyta</taxon>
        <taxon>Spermatophyta</taxon>
        <taxon>Magnoliopsida</taxon>
        <taxon>Liliopsida</taxon>
        <taxon>Asparagales</taxon>
        <taxon>Asparagaceae</taxon>
        <taxon>Asparagoideae</taxon>
        <taxon>Asparagus</taxon>
    </lineage>
</organism>
<proteinExistence type="predicted"/>
<dbReference type="Proteomes" id="UP000243459">
    <property type="component" value="Chromosome 5"/>
</dbReference>
<name>A0A5P1ERY1_ASPOF</name>
<feature type="compositionally biased region" description="Low complexity" evidence="1">
    <location>
        <begin position="42"/>
        <end position="51"/>
    </location>
</feature>
<accession>A0A5P1ERY1</accession>
<evidence type="ECO:0000256" key="1">
    <source>
        <dbReference type="SAM" id="MobiDB-lite"/>
    </source>
</evidence>
<dbReference type="Gramene" id="ONK67897">
    <property type="protein sequence ID" value="ONK67897"/>
    <property type="gene ID" value="A4U43_C05F4930"/>
</dbReference>
<sequence>MPPAGGGREDCWSAGTSARATGRRSPTPSTPARISSAGRGGPTSSAGTGSTREGKPTVVRCGFDLRRGGRWLLEGEERWLLSTVGFDLRRGGRWLLEGEERWLLSTVEGEQGGGDRRVGVALDVDGRREEVPGMAVAVRRWAEGGVTTTWTT</sequence>
<keyword evidence="3" id="KW-1185">Reference proteome</keyword>
<protein>
    <submittedName>
        <fullName evidence="2">Uncharacterized protein</fullName>
    </submittedName>
</protein>
<feature type="region of interest" description="Disordered" evidence="1">
    <location>
        <begin position="1"/>
        <end position="56"/>
    </location>
</feature>